<dbReference type="PROSITE" id="PS00636">
    <property type="entry name" value="DNAJ_1"/>
    <property type="match status" value="1"/>
</dbReference>
<dbReference type="Gene3D" id="1.10.287.110">
    <property type="entry name" value="DnaJ domain"/>
    <property type="match status" value="1"/>
</dbReference>
<dbReference type="SMART" id="SM00271">
    <property type="entry name" value="DnaJ"/>
    <property type="match status" value="1"/>
</dbReference>
<dbReference type="InterPro" id="IPR002939">
    <property type="entry name" value="DnaJ_C"/>
</dbReference>
<keyword evidence="3" id="KW-0143">Chaperone</keyword>
<keyword evidence="2" id="KW-0346">Stress response</keyword>
<evidence type="ECO:0000256" key="1">
    <source>
        <dbReference type="ARBA" id="ARBA00022705"/>
    </source>
</evidence>
<dbReference type="PROSITE" id="PS50076">
    <property type="entry name" value="DNAJ_2"/>
    <property type="match status" value="1"/>
</dbReference>
<dbReference type="GO" id="GO:0005737">
    <property type="term" value="C:cytoplasm"/>
    <property type="evidence" value="ECO:0007669"/>
    <property type="project" value="TreeGrafter"/>
</dbReference>
<dbReference type="OrthoDB" id="9779889at2"/>
<dbReference type="Gene3D" id="2.60.260.20">
    <property type="entry name" value="Urease metallochaperone UreE, N-terminal domain"/>
    <property type="match status" value="2"/>
</dbReference>
<dbReference type="EMBL" id="WBKA01000001">
    <property type="protein sequence ID" value="KAB1633753.1"/>
    <property type="molecule type" value="Genomic_DNA"/>
</dbReference>
<comment type="caution">
    <text evidence="5">The sequence shown here is derived from an EMBL/GenBank/DDBJ whole genome shotgun (WGS) entry which is preliminary data.</text>
</comment>
<name>A0A7C8FLZ2_9MICO</name>
<accession>A0A7C8FLZ2</accession>
<dbReference type="Pfam" id="PF00226">
    <property type="entry name" value="DnaJ"/>
    <property type="match status" value="1"/>
</dbReference>
<dbReference type="PANTHER" id="PTHR43096">
    <property type="entry name" value="DNAJ HOMOLOG 1, MITOCHONDRIAL-RELATED"/>
    <property type="match status" value="1"/>
</dbReference>
<evidence type="ECO:0000313" key="5">
    <source>
        <dbReference type="EMBL" id="KAB1633753.1"/>
    </source>
</evidence>
<dbReference type="CDD" id="cd06257">
    <property type="entry name" value="DnaJ"/>
    <property type="match status" value="1"/>
</dbReference>
<dbReference type="InterPro" id="IPR036869">
    <property type="entry name" value="J_dom_sf"/>
</dbReference>
<dbReference type="Pfam" id="PF01556">
    <property type="entry name" value="DnaJ_C"/>
    <property type="match status" value="1"/>
</dbReference>
<organism evidence="5 6">
    <name type="scientific">Pseudoclavibacter caeni</name>
    <dbReference type="NCBI Taxonomy" id="908846"/>
    <lineage>
        <taxon>Bacteria</taxon>
        <taxon>Bacillati</taxon>
        <taxon>Actinomycetota</taxon>
        <taxon>Actinomycetes</taxon>
        <taxon>Micrococcales</taxon>
        <taxon>Microbacteriaceae</taxon>
        <taxon>Pseudoclavibacter</taxon>
    </lineage>
</organism>
<feature type="domain" description="J" evidence="4">
    <location>
        <begin position="10"/>
        <end position="75"/>
    </location>
</feature>
<sequence length="335" mass="35201">MASQDWLDKDFYAVLGVSKDISDADLKKTYRKLARKYHPDANPGDQAAETRFKEISEAYSVLSDPKQRKEYDAIRAMGGGARFTAGGAGQGAGGFEDLFGGLFGGGQPGGQRIRFQTGGPGQGAGAYQDLFGGLFGGGQPGGGFGGFQPGPERGRDVKAEARLTFAQAVHGATVSLASPQGRMVKTKIPAGVRDGQRIRLRGKGEPGRAGGPAGDLLVTVHVAEHPVFRREGDDLRIELPVTFAEAALGATVEVPTYGGDPVKVRIRPGTPSGRVLRVKGHGVHTRRHTGDLLAEVQIVVPQKLSAAQRKALDAFVAAGDDVDPRAGLVADAKRE</sequence>
<gene>
    <name evidence="5" type="ORF">F8O02_02215</name>
</gene>
<dbReference type="InterPro" id="IPR018253">
    <property type="entry name" value="DnaJ_domain_CS"/>
</dbReference>
<dbReference type="InterPro" id="IPR008971">
    <property type="entry name" value="HSP40/DnaJ_pept-bd"/>
</dbReference>
<dbReference type="GO" id="GO:0042026">
    <property type="term" value="P:protein refolding"/>
    <property type="evidence" value="ECO:0007669"/>
    <property type="project" value="TreeGrafter"/>
</dbReference>
<evidence type="ECO:0000256" key="3">
    <source>
        <dbReference type="ARBA" id="ARBA00023186"/>
    </source>
</evidence>
<protein>
    <submittedName>
        <fullName evidence="5">DnaJ domain-containing protein</fullName>
    </submittedName>
</protein>
<evidence type="ECO:0000313" key="6">
    <source>
        <dbReference type="Proteomes" id="UP000481339"/>
    </source>
</evidence>
<dbReference type="PANTHER" id="PTHR43096:SF54">
    <property type="entry name" value="CHAPERONE PROTEIN DNAJ 1"/>
    <property type="match status" value="1"/>
</dbReference>
<dbReference type="SUPFAM" id="SSF49493">
    <property type="entry name" value="HSP40/DnaJ peptide-binding domain"/>
    <property type="match status" value="2"/>
</dbReference>
<dbReference type="PRINTS" id="PR00625">
    <property type="entry name" value="JDOMAIN"/>
</dbReference>
<dbReference type="FunFam" id="2.60.260.20:FF:000013">
    <property type="entry name" value="DnaJ subfamily B member 11"/>
    <property type="match status" value="1"/>
</dbReference>
<keyword evidence="6" id="KW-1185">Reference proteome</keyword>
<keyword evidence="1" id="KW-0235">DNA replication</keyword>
<dbReference type="Proteomes" id="UP000481339">
    <property type="component" value="Unassembled WGS sequence"/>
</dbReference>
<dbReference type="InterPro" id="IPR001623">
    <property type="entry name" value="DnaJ_domain"/>
</dbReference>
<dbReference type="CDD" id="cd10747">
    <property type="entry name" value="DnaJ_C"/>
    <property type="match status" value="1"/>
</dbReference>
<dbReference type="GO" id="GO:0006260">
    <property type="term" value="P:DNA replication"/>
    <property type="evidence" value="ECO:0007669"/>
    <property type="project" value="UniProtKB-KW"/>
</dbReference>
<evidence type="ECO:0000256" key="2">
    <source>
        <dbReference type="ARBA" id="ARBA00023016"/>
    </source>
</evidence>
<reference evidence="5 6" key="1">
    <citation type="submission" date="2019-09" db="EMBL/GenBank/DDBJ databases">
        <title>Phylogeny of genus Pseudoclavibacter and closely related genus.</title>
        <authorList>
            <person name="Li Y."/>
        </authorList>
    </citation>
    <scope>NUCLEOTIDE SEQUENCE [LARGE SCALE GENOMIC DNA]</scope>
    <source>
        <strain evidence="5 6">JCM 16921</strain>
    </source>
</reference>
<proteinExistence type="predicted"/>
<dbReference type="GO" id="GO:0051082">
    <property type="term" value="F:unfolded protein binding"/>
    <property type="evidence" value="ECO:0007669"/>
    <property type="project" value="InterPro"/>
</dbReference>
<dbReference type="RefSeq" id="WP_158035590.1">
    <property type="nucleotide sequence ID" value="NZ_BAAAZV010000018.1"/>
</dbReference>
<dbReference type="AlphaFoldDB" id="A0A7C8FLZ2"/>
<dbReference type="SUPFAM" id="SSF46565">
    <property type="entry name" value="Chaperone J-domain"/>
    <property type="match status" value="1"/>
</dbReference>
<evidence type="ECO:0000259" key="4">
    <source>
        <dbReference type="PROSITE" id="PS50076"/>
    </source>
</evidence>